<accession>A0AAN9NIK5</accession>
<evidence type="ECO:0000313" key="1">
    <source>
        <dbReference type="EMBL" id="KAK7373497.1"/>
    </source>
</evidence>
<reference evidence="1 2" key="1">
    <citation type="submission" date="2024-01" db="EMBL/GenBank/DDBJ databases">
        <title>The genomes of 5 underutilized Papilionoideae crops provide insights into root nodulation and disease resistanc.</title>
        <authorList>
            <person name="Jiang F."/>
        </authorList>
    </citation>
    <scope>NUCLEOTIDE SEQUENCE [LARGE SCALE GENOMIC DNA]</scope>
    <source>
        <strain evidence="1">JINMINGXINNONG_FW02</strain>
        <tissue evidence="1">Leaves</tissue>
    </source>
</reference>
<sequence length="103" mass="12198">MYAEYKYRGIKDCPVQVSQIRDMIWLVVAVTGEDMFSNVFCVYGDFLSQSWMLELCGFGAVLCMHLPHQFWVCKRWKDLKQCNNFQELKHATNNFIYTLKNNV</sequence>
<keyword evidence="2" id="KW-1185">Reference proteome</keyword>
<dbReference type="EMBL" id="JAYMYR010000003">
    <property type="protein sequence ID" value="KAK7373497.1"/>
    <property type="molecule type" value="Genomic_DNA"/>
</dbReference>
<protein>
    <submittedName>
        <fullName evidence="1">Uncharacterized protein</fullName>
    </submittedName>
</protein>
<dbReference type="Proteomes" id="UP001374584">
    <property type="component" value="Unassembled WGS sequence"/>
</dbReference>
<comment type="caution">
    <text evidence="1">The sequence shown here is derived from an EMBL/GenBank/DDBJ whole genome shotgun (WGS) entry which is preliminary data.</text>
</comment>
<organism evidence="1 2">
    <name type="scientific">Phaseolus coccineus</name>
    <name type="common">Scarlet runner bean</name>
    <name type="synonym">Phaseolus multiflorus</name>
    <dbReference type="NCBI Taxonomy" id="3886"/>
    <lineage>
        <taxon>Eukaryota</taxon>
        <taxon>Viridiplantae</taxon>
        <taxon>Streptophyta</taxon>
        <taxon>Embryophyta</taxon>
        <taxon>Tracheophyta</taxon>
        <taxon>Spermatophyta</taxon>
        <taxon>Magnoliopsida</taxon>
        <taxon>eudicotyledons</taxon>
        <taxon>Gunneridae</taxon>
        <taxon>Pentapetalae</taxon>
        <taxon>rosids</taxon>
        <taxon>fabids</taxon>
        <taxon>Fabales</taxon>
        <taxon>Fabaceae</taxon>
        <taxon>Papilionoideae</taxon>
        <taxon>50 kb inversion clade</taxon>
        <taxon>NPAAA clade</taxon>
        <taxon>indigoferoid/millettioid clade</taxon>
        <taxon>Phaseoleae</taxon>
        <taxon>Phaseolus</taxon>
    </lineage>
</organism>
<evidence type="ECO:0000313" key="2">
    <source>
        <dbReference type="Proteomes" id="UP001374584"/>
    </source>
</evidence>
<name>A0AAN9NIK5_PHACN</name>
<proteinExistence type="predicted"/>
<dbReference type="AlphaFoldDB" id="A0AAN9NIK5"/>
<gene>
    <name evidence="1" type="ORF">VNO80_06907</name>
</gene>